<comment type="subcellular location">
    <subcellularLocation>
        <location evidence="1">Secreted</location>
    </subcellularLocation>
</comment>
<dbReference type="InterPro" id="IPR012334">
    <property type="entry name" value="Pectin_lyas_fold"/>
</dbReference>
<keyword evidence="3 4" id="KW-0732">Signal</keyword>
<feature type="chain" id="PRO_5047451250" description="Filamentous haemagglutinin FhaB/tRNA nuclease CdiA-like TPS domain-containing protein" evidence="4">
    <location>
        <begin position="26"/>
        <end position="1025"/>
    </location>
</feature>
<dbReference type="SMART" id="SM00912">
    <property type="entry name" value="Haemagg_act"/>
    <property type="match status" value="1"/>
</dbReference>
<dbReference type="InterPro" id="IPR011050">
    <property type="entry name" value="Pectin_lyase_fold/virulence"/>
</dbReference>
<dbReference type="PANTHER" id="PTHR12338">
    <property type="entry name" value="AUTOTRANSPORTER"/>
    <property type="match status" value="1"/>
</dbReference>
<dbReference type="Gene3D" id="2.160.20.10">
    <property type="entry name" value="Single-stranded right-handed beta-helix, Pectin lyase-like"/>
    <property type="match status" value="1"/>
</dbReference>
<reference evidence="6 7" key="1">
    <citation type="submission" date="2022-06" db="EMBL/GenBank/DDBJ databases">
        <title>Dynamics of rice microbiomes reveals core vertical transmitted seed endophytes.</title>
        <authorList>
            <person name="Liao K."/>
            <person name="Zhang X."/>
        </authorList>
    </citation>
    <scope>NUCLEOTIDE SEQUENCE [LARGE SCALE GENOMIC DNA]</scope>
    <source>
        <strain evidence="6 7">YT10-10-1</strain>
    </source>
</reference>
<dbReference type="InterPro" id="IPR050909">
    <property type="entry name" value="Bact_Autotransporter_VF"/>
</dbReference>
<dbReference type="InterPro" id="IPR008638">
    <property type="entry name" value="FhaB/CdiA-like_TPS"/>
</dbReference>
<evidence type="ECO:0000313" key="6">
    <source>
        <dbReference type="EMBL" id="MCW0398796.1"/>
    </source>
</evidence>
<feature type="domain" description="Filamentous haemagglutinin FhaB/tRNA nuclease CdiA-like TPS" evidence="5">
    <location>
        <begin position="14"/>
        <end position="134"/>
    </location>
</feature>
<dbReference type="Pfam" id="PF05860">
    <property type="entry name" value="TPS"/>
    <property type="match status" value="1"/>
</dbReference>
<dbReference type="PANTHER" id="PTHR12338:SF8">
    <property type="entry name" value="HEME_HEMOPEXIN-BINDING PROTEIN"/>
    <property type="match status" value="1"/>
</dbReference>
<evidence type="ECO:0000256" key="3">
    <source>
        <dbReference type="ARBA" id="ARBA00022729"/>
    </source>
</evidence>
<comment type="caution">
    <text evidence="6">The sequence shown here is derived from an EMBL/GenBank/DDBJ whole genome shotgun (WGS) entry which is preliminary data.</text>
</comment>
<evidence type="ECO:0000256" key="1">
    <source>
        <dbReference type="ARBA" id="ARBA00004613"/>
    </source>
</evidence>
<feature type="signal peptide" evidence="4">
    <location>
        <begin position="1"/>
        <end position="25"/>
    </location>
</feature>
<protein>
    <recommendedName>
        <fullName evidence="5">Filamentous haemagglutinin FhaB/tRNA nuclease CdiA-like TPS domain-containing protein</fullName>
    </recommendedName>
</protein>
<sequence>MRKSRPILRHATLAASVMLINQAYATDNGVIAHGTGTIDTHGSVTTVNQASDKLVINWRDMNVGKDETLNFVQKDATAAVLNRITSADPTTILGTLNANGRVFVVNPNGVLIGQGANLNVGSLVASSLDIKDDDFDADKLDFAQAGKGEVSNLGQIKARDSVALLGANKVRNDGTIVASGGTIVLAAADGIRLAFSGSNLQATLSQGSLQALVENGGLIASSNGDVVLTAWARDAIARSVINNTGTLEATTLDATAANGTVALRSLGNGEVGVGGTIATHGTPYDQIGIDVQGQGIAVQDGADLEADIFGNIRLATIPATDGAGYVRFGAASVGGGDLQIRADNVLTATDQAAQPSLSLVSATVDTTAADRGIVLGRALDAADAGRLHDGNGSISSGFVNAASQGSLAVFTSGKGDIVVGGKQSVGFLSLGADRGDIRLDGAISGNGMMAVTNGSIHQNAELRSGYRGVDLYASTLHQNADIVSDRGRIALYGSSQFQAEGVRTRGGTVTLRGDDLRLSGDTQAGDTLSITVDNVVLDGAASGGRLNLIAWKQAKTTERASLQASSASLFGGSFDLAQGSNALDNLSVSARSADIALSGDAAISNAYSSGDLRLRSQKGMTLSDASAGGILDVRAVGDLDVGTVHGQRDVRLAGSNVASTSGRYWWTPSSITTSGKVSVEAENDVRLNAITGWAIDINAGNGNANLGLLTSSGDISVNGASTVRVDNGYAGGNLRVTSQGDVTLGGSLSAGGNLTLGGKNIIANAAPSWWSFPMLQANGALKINANGNVAVNNVRGGSVDMVGADGSVGAGQITSGGDVSVSGKRAASVAGISAGGKLSLVSEGDVAFSGALNARGDLLIGGHNVTAVPTGYYYRTTPSLIAGGKATVTAMQNATLGNVSAAALDLRANGGALIADRLDSAGAAYLGGGRGIALNKRATSKGNLTLASQGDVTESDGVEVGGDLTYLLADSSKVALRGTLNKVAGTTSGINAAQTDDTQRRAPSWNDWGWWYTPWMSSTTWRSPY</sequence>
<gene>
    <name evidence="6" type="ORF">NB700_001352</name>
</gene>
<accession>A0ABT3DTV0</accession>
<keyword evidence="2" id="KW-0964">Secreted</keyword>
<dbReference type="SUPFAM" id="SSF51126">
    <property type="entry name" value="Pectin lyase-like"/>
    <property type="match status" value="1"/>
</dbReference>
<dbReference type="NCBIfam" id="TIGR01901">
    <property type="entry name" value="adhes_NPXG"/>
    <property type="match status" value="1"/>
</dbReference>
<keyword evidence="7" id="KW-1185">Reference proteome</keyword>
<organism evidence="6 7">
    <name type="scientific">Xanthomonas sacchari</name>
    <dbReference type="NCBI Taxonomy" id="56458"/>
    <lineage>
        <taxon>Bacteria</taxon>
        <taxon>Pseudomonadati</taxon>
        <taxon>Pseudomonadota</taxon>
        <taxon>Gammaproteobacteria</taxon>
        <taxon>Lysobacterales</taxon>
        <taxon>Lysobacteraceae</taxon>
        <taxon>Xanthomonas</taxon>
    </lineage>
</organism>
<dbReference type="Proteomes" id="UP001320843">
    <property type="component" value="Unassembled WGS sequence"/>
</dbReference>
<name>A0ABT3DTV0_9XANT</name>
<evidence type="ECO:0000256" key="2">
    <source>
        <dbReference type="ARBA" id="ARBA00022525"/>
    </source>
</evidence>
<dbReference type="EMBL" id="JANFWR010000007">
    <property type="protein sequence ID" value="MCW0398796.1"/>
    <property type="molecule type" value="Genomic_DNA"/>
</dbReference>
<proteinExistence type="predicted"/>
<evidence type="ECO:0000313" key="7">
    <source>
        <dbReference type="Proteomes" id="UP001320843"/>
    </source>
</evidence>
<evidence type="ECO:0000259" key="5">
    <source>
        <dbReference type="SMART" id="SM00912"/>
    </source>
</evidence>
<evidence type="ECO:0000256" key="4">
    <source>
        <dbReference type="SAM" id="SignalP"/>
    </source>
</evidence>